<organism evidence="1 2">
    <name type="scientific">Exserohilum turcicum (strain 28A)</name>
    <name type="common">Northern leaf blight fungus</name>
    <name type="synonym">Setosphaeria turcica</name>
    <dbReference type="NCBI Taxonomy" id="671987"/>
    <lineage>
        <taxon>Eukaryota</taxon>
        <taxon>Fungi</taxon>
        <taxon>Dikarya</taxon>
        <taxon>Ascomycota</taxon>
        <taxon>Pezizomycotina</taxon>
        <taxon>Dothideomycetes</taxon>
        <taxon>Pleosporomycetidae</taxon>
        <taxon>Pleosporales</taxon>
        <taxon>Pleosporineae</taxon>
        <taxon>Pleosporaceae</taxon>
        <taxon>Exserohilum</taxon>
    </lineage>
</organism>
<evidence type="ECO:0000313" key="2">
    <source>
        <dbReference type="Proteomes" id="UP000016935"/>
    </source>
</evidence>
<evidence type="ECO:0000313" key="1">
    <source>
        <dbReference type="EMBL" id="EOA91229.1"/>
    </source>
</evidence>
<dbReference type="EMBL" id="KB908481">
    <property type="protein sequence ID" value="EOA91229.1"/>
    <property type="molecule type" value="Genomic_DNA"/>
</dbReference>
<protein>
    <submittedName>
        <fullName evidence="1">Uncharacterized protein</fullName>
    </submittedName>
</protein>
<dbReference type="GeneID" id="19401663"/>
<dbReference type="HOGENOM" id="CLU_2049475_0_0_1"/>
<dbReference type="OrthoDB" id="10444263at2759"/>
<proteinExistence type="predicted"/>
<gene>
    <name evidence="1" type="ORF">SETTUDRAFT_17924</name>
</gene>
<keyword evidence="2" id="KW-1185">Reference proteome</keyword>
<dbReference type="RefSeq" id="XP_008020016.1">
    <property type="nucleotide sequence ID" value="XM_008021825.1"/>
</dbReference>
<reference evidence="1 2" key="1">
    <citation type="journal article" date="2012" name="PLoS Pathog.">
        <title>Diverse lifestyles and strategies of plant pathogenesis encoded in the genomes of eighteen Dothideomycetes fungi.</title>
        <authorList>
            <person name="Ohm R.A."/>
            <person name="Feau N."/>
            <person name="Henrissat B."/>
            <person name="Schoch C.L."/>
            <person name="Horwitz B.A."/>
            <person name="Barry K.W."/>
            <person name="Condon B.J."/>
            <person name="Copeland A.C."/>
            <person name="Dhillon B."/>
            <person name="Glaser F."/>
            <person name="Hesse C.N."/>
            <person name="Kosti I."/>
            <person name="LaButti K."/>
            <person name="Lindquist E.A."/>
            <person name="Lucas S."/>
            <person name="Salamov A.A."/>
            <person name="Bradshaw R.E."/>
            <person name="Ciuffetti L."/>
            <person name="Hamelin R.C."/>
            <person name="Kema G.H.J."/>
            <person name="Lawrence C."/>
            <person name="Scott J.A."/>
            <person name="Spatafora J.W."/>
            <person name="Turgeon B.G."/>
            <person name="de Wit P.J.G.M."/>
            <person name="Zhong S."/>
            <person name="Goodwin S.B."/>
            <person name="Grigoriev I.V."/>
        </authorList>
    </citation>
    <scope>NUCLEOTIDE SEQUENCE [LARGE SCALE GENOMIC DNA]</scope>
    <source>
        <strain evidence="2">28A</strain>
    </source>
</reference>
<reference evidence="1 2" key="2">
    <citation type="journal article" date="2013" name="PLoS Genet.">
        <title>Comparative genome structure, secondary metabolite, and effector coding capacity across Cochliobolus pathogens.</title>
        <authorList>
            <person name="Condon B.J."/>
            <person name="Leng Y."/>
            <person name="Wu D."/>
            <person name="Bushley K.E."/>
            <person name="Ohm R.A."/>
            <person name="Otillar R."/>
            <person name="Martin J."/>
            <person name="Schackwitz W."/>
            <person name="Grimwood J."/>
            <person name="MohdZainudin N."/>
            <person name="Xue C."/>
            <person name="Wang R."/>
            <person name="Manning V.A."/>
            <person name="Dhillon B."/>
            <person name="Tu Z.J."/>
            <person name="Steffenson B.J."/>
            <person name="Salamov A."/>
            <person name="Sun H."/>
            <person name="Lowry S."/>
            <person name="LaButti K."/>
            <person name="Han J."/>
            <person name="Copeland A."/>
            <person name="Lindquist E."/>
            <person name="Barry K."/>
            <person name="Schmutz J."/>
            <person name="Baker S.E."/>
            <person name="Ciuffetti L.M."/>
            <person name="Grigoriev I.V."/>
            <person name="Zhong S."/>
            <person name="Turgeon B.G."/>
        </authorList>
    </citation>
    <scope>NUCLEOTIDE SEQUENCE [LARGE SCALE GENOMIC DNA]</scope>
    <source>
        <strain evidence="2">28A</strain>
    </source>
</reference>
<sequence length="126" mass="14027">MNTVQPASKVYNGNGAKDTSVWKALAKVHRWLAVLPNPDCSYIFLSEASYATPNDSELVINKIKSISDCQDYVIPGSQPLASPLWLGRKVLIWSVTCAGTTQLWCIDMEEDSPRSVISVYHYLVSY</sequence>
<dbReference type="AlphaFoldDB" id="R0KQD4"/>
<accession>R0KQD4</accession>
<name>R0KQD4_EXST2</name>
<dbReference type="Proteomes" id="UP000016935">
    <property type="component" value="Unassembled WGS sequence"/>
</dbReference>